<evidence type="ECO:0000256" key="1">
    <source>
        <dbReference type="SAM" id="Phobius"/>
    </source>
</evidence>
<organism evidence="2 3">
    <name type="scientific">Bifidobacterium bombi DSM 19703</name>
    <dbReference type="NCBI Taxonomy" id="1341695"/>
    <lineage>
        <taxon>Bacteria</taxon>
        <taxon>Bacillati</taxon>
        <taxon>Actinomycetota</taxon>
        <taxon>Actinomycetes</taxon>
        <taxon>Bifidobacteriales</taxon>
        <taxon>Bifidobacteriaceae</taxon>
        <taxon>Bifidobacterium</taxon>
    </lineage>
</organism>
<comment type="caution">
    <text evidence="2">The sequence shown here is derived from an EMBL/GenBank/DDBJ whole genome shotgun (WGS) entry which is preliminary data.</text>
</comment>
<dbReference type="EMBL" id="ATLK01000001">
    <property type="protein sequence ID" value="KFF31365.1"/>
    <property type="molecule type" value="Genomic_DNA"/>
</dbReference>
<dbReference type="STRING" id="1341695.BBOMB_0713"/>
<evidence type="ECO:0000313" key="2">
    <source>
        <dbReference type="EMBL" id="KFF31365.1"/>
    </source>
</evidence>
<dbReference type="AlphaFoldDB" id="A0A080N4H1"/>
<evidence type="ECO:0000313" key="3">
    <source>
        <dbReference type="Proteomes" id="UP000028730"/>
    </source>
</evidence>
<keyword evidence="3" id="KW-1185">Reference proteome</keyword>
<gene>
    <name evidence="2" type="ORF">BBOMB_0713</name>
</gene>
<keyword evidence="1" id="KW-1133">Transmembrane helix</keyword>
<proteinExistence type="predicted"/>
<accession>A0A080N4H1</accession>
<name>A0A080N4H1_9BIFI</name>
<keyword evidence="1" id="KW-0812">Transmembrane</keyword>
<reference evidence="2 3" key="1">
    <citation type="journal article" date="2014" name="Appl. Environ. Microbiol.">
        <title>Genomic encyclopedia of type strains of the genus Bifidobacterium.</title>
        <authorList>
            <person name="Milani C."/>
            <person name="Lugli G.A."/>
            <person name="Duranti S."/>
            <person name="Turroni F."/>
            <person name="Bottacini F."/>
            <person name="Mangifesta M."/>
            <person name="Sanchez B."/>
            <person name="Viappiani A."/>
            <person name="Mancabelli L."/>
            <person name="Taminiau B."/>
            <person name="Delcenserie V."/>
            <person name="Barrangou R."/>
            <person name="Margolles A."/>
            <person name="van Sinderen D."/>
            <person name="Ventura M."/>
        </authorList>
    </citation>
    <scope>NUCLEOTIDE SEQUENCE [LARGE SCALE GENOMIC DNA]</scope>
    <source>
        <strain evidence="2 3">DSM 19703</strain>
    </source>
</reference>
<keyword evidence="1" id="KW-0472">Membrane</keyword>
<dbReference type="RefSeq" id="WP_156097126.1">
    <property type="nucleotide sequence ID" value="NZ_ATLK01000001.1"/>
</dbReference>
<dbReference type="Proteomes" id="UP000028730">
    <property type="component" value="Unassembled WGS sequence"/>
</dbReference>
<feature type="transmembrane region" description="Helical" evidence="1">
    <location>
        <begin position="77"/>
        <end position="97"/>
    </location>
</feature>
<feature type="transmembrane region" description="Helical" evidence="1">
    <location>
        <begin position="157"/>
        <end position="183"/>
    </location>
</feature>
<protein>
    <submittedName>
        <fullName evidence="2">Uncharacterized protein</fullName>
    </submittedName>
</protein>
<sequence>MAGGWKRHPPCYAALVETLETGTFDECWVALWPPHDVSMSLRRALVFSSQSSDAQVAQVNYTQGERFDPNTAFLTRVTRPLLLVPLPLCFITVFAFCRRRRLESAGCLHAGEPKASMVLRLLMEYGFCVLVAMLVAVPPVVIVSCLTAGRKGAGGLLVVSLLPVLYFALLGVVAGALAGAVSIREKALFRSFKQRD</sequence>